<evidence type="ECO:0000256" key="1">
    <source>
        <dbReference type="SAM" id="Phobius"/>
    </source>
</evidence>
<keyword evidence="1" id="KW-0472">Membrane</keyword>
<dbReference type="RefSeq" id="YP_009871069.1">
    <property type="nucleotide sequence ID" value="NC_049135.1"/>
</dbReference>
<feature type="transmembrane region" description="Helical" evidence="1">
    <location>
        <begin position="6"/>
        <end position="29"/>
    </location>
</feature>
<evidence type="ECO:0000313" key="2">
    <source>
        <dbReference type="EMBL" id="QKS32581.1"/>
    </source>
</evidence>
<name>A0A7D4V866_9ANNE</name>
<organism evidence="2">
    <name type="scientific">Phascolosoma similis</name>
    <dbReference type="NCBI Taxonomy" id="2735967"/>
    <lineage>
        <taxon>Eukaryota</taxon>
        <taxon>Metazoa</taxon>
        <taxon>Spiralia</taxon>
        <taxon>Lophotrochozoa</taxon>
        <taxon>Annelida</taxon>
        <taxon>Sipuncula</taxon>
        <taxon>Phascolosomatidea</taxon>
        <taxon>Phascolosomatiformes</taxon>
        <taxon>Phascolosomatidae</taxon>
        <taxon>Phascolosoma</taxon>
    </lineage>
</organism>
<proteinExistence type="predicted"/>
<accession>A0A7D4V866</accession>
<geneLocation type="mitochondrion" evidence="2"/>
<dbReference type="EMBL" id="MN813482">
    <property type="protein sequence ID" value="QKS32581.1"/>
    <property type="molecule type" value="Genomic_DNA"/>
</dbReference>
<keyword evidence="1" id="KW-0812">Transmembrane</keyword>
<dbReference type="AlphaFoldDB" id="A0A7D4V866"/>
<dbReference type="GeneID" id="55764414"/>
<keyword evidence="2" id="KW-0496">Mitochondrion</keyword>
<gene>
    <name evidence="2" type="primary">atp8</name>
</gene>
<reference evidence="2" key="1">
    <citation type="journal article" date="2020" name="Mitochondrial DNA Part B Resour">
        <title>The complete mitochondrial genome of Phascolosoma scolops (Sipuncula, Phascolosomatidae) from Beibu Bay.</title>
        <authorList>
            <person name="Zhong S."/>
            <person name="Huang L."/>
            <person name="Liu Y."/>
            <person name="Huang G."/>
            <person name="Chen X."/>
        </authorList>
    </citation>
    <scope>NUCLEOTIDE SEQUENCE</scope>
</reference>
<sequence>MPHLSPLSWISLTLLFLFLIALLFSKIWWTQSPSFSFTSLQKRWQKLWRSWRS</sequence>
<keyword evidence="1" id="KW-1133">Transmembrane helix</keyword>
<protein>
    <submittedName>
        <fullName evidence="2">ATP synthase F0 subunit 8</fullName>
    </submittedName>
</protein>